<evidence type="ECO:0000313" key="9">
    <source>
        <dbReference type="Proteomes" id="UP000471120"/>
    </source>
</evidence>
<protein>
    <submittedName>
        <fullName evidence="8">AraC family transcriptional regulator</fullName>
    </submittedName>
</protein>
<gene>
    <name evidence="8" type="ORF">DW322_16625</name>
</gene>
<evidence type="ECO:0000256" key="4">
    <source>
        <dbReference type="ARBA" id="ARBA00022989"/>
    </source>
</evidence>
<comment type="similarity">
    <text evidence="2 6">Belongs to the MIP/aquaporin (TC 1.A.8) family.</text>
</comment>
<dbReference type="Proteomes" id="UP000471120">
    <property type="component" value="Unassembled WGS sequence"/>
</dbReference>
<dbReference type="Pfam" id="PF00230">
    <property type="entry name" value="MIP"/>
    <property type="match status" value="1"/>
</dbReference>
<dbReference type="RefSeq" id="WP_010838256.1">
    <property type="nucleotide sequence ID" value="NZ_QRCM01000001.1"/>
</dbReference>
<dbReference type="InterPro" id="IPR000425">
    <property type="entry name" value="MIP"/>
</dbReference>
<proteinExistence type="inferred from homology"/>
<evidence type="ECO:0000256" key="3">
    <source>
        <dbReference type="ARBA" id="ARBA00022692"/>
    </source>
</evidence>
<evidence type="ECO:0000313" key="8">
    <source>
        <dbReference type="EMBL" id="TXG92793.1"/>
    </source>
</evidence>
<dbReference type="SUPFAM" id="SSF81338">
    <property type="entry name" value="Aquaporin-like"/>
    <property type="match status" value="1"/>
</dbReference>
<accession>A0A6P2CKB3</accession>
<evidence type="ECO:0000256" key="2">
    <source>
        <dbReference type="ARBA" id="ARBA00006175"/>
    </source>
</evidence>
<keyword evidence="3 6" id="KW-0812">Transmembrane</keyword>
<feature type="transmembrane region" description="Helical" evidence="7">
    <location>
        <begin position="95"/>
        <end position="116"/>
    </location>
</feature>
<keyword evidence="4 7" id="KW-1133">Transmembrane helix</keyword>
<dbReference type="PANTHER" id="PTHR19139:SF199">
    <property type="entry name" value="MIP17260P"/>
    <property type="match status" value="1"/>
</dbReference>
<dbReference type="AlphaFoldDB" id="A0A6P2CKB3"/>
<dbReference type="EMBL" id="QRCM01000001">
    <property type="protein sequence ID" value="TXG92793.1"/>
    <property type="molecule type" value="Genomic_DNA"/>
</dbReference>
<evidence type="ECO:0000256" key="7">
    <source>
        <dbReference type="SAM" id="Phobius"/>
    </source>
</evidence>
<keyword evidence="5 7" id="KW-0472">Membrane</keyword>
<feature type="transmembrane region" description="Helical" evidence="7">
    <location>
        <begin position="184"/>
        <end position="202"/>
    </location>
</feature>
<evidence type="ECO:0000256" key="1">
    <source>
        <dbReference type="ARBA" id="ARBA00004141"/>
    </source>
</evidence>
<feature type="transmembrane region" description="Helical" evidence="7">
    <location>
        <begin position="19"/>
        <end position="40"/>
    </location>
</feature>
<comment type="subcellular location">
    <subcellularLocation>
        <location evidence="1">Membrane</location>
        <topology evidence="1">Multi-pass membrane protein</topology>
    </subcellularLocation>
</comment>
<dbReference type="InterPro" id="IPR034294">
    <property type="entry name" value="Aquaporin_transptr"/>
</dbReference>
<dbReference type="GO" id="GO:0005886">
    <property type="term" value="C:plasma membrane"/>
    <property type="evidence" value="ECO:0007669"/>
    <property type="project" value="TreeGrafter"/>
</dbReference>
<evidence type="ECO:0000256" key="5">
    <source>
        <dbReference type="ARBA" id="ARBA00023136"/>
    </source>
</evidence>
<feature type="transmembrane region" description="Helical" evidence="7">
    <location>
        <begin position="47"/>
        <end position="65"/>
    </location>
</feature>
<keyword evidence="6" id="KW-0813">Transport</keyword>
<feature type="transmembrane region" description="Helical" evidence="7">
    <location>
        <begin position="222"/>
        <end position="244"/>
    </location>
</feature>
<dbReference type="PRINTS" id="PR00783">
    <property type="entry name" value="MINTRINSICP"/>
</dbReference>
<comment type="caution">
    <text evidence="8">The sequence shown here is derived from an EMBL/GenBank/DDBJ whole genome shotgun (WGS) entry which is preliminary data.</text>
</comment>
<dbReference type="InterPro" id="IPR023271">
    <property type="entry name" value="Aquaporin-like"/>
</dbReference>
<feature type="transmembrane region" description="Helical" evidence="7">
    <location>
        <begin position="151"/>
        <end position="172"/>
    </location>
</feature>
<dbReference type="Gene3D" id="1.20.1080.10">
    <property type="entry name" value="Glycerol uptake facilitator protein"/>
    <property type="match status" value="1"/>
</dbReference>
<dbReference type="PANTHER" id="PTHR19139">
    <property type="entry name" value="AQUAPORIN TRANSPORTER"/>
    <property type="match status" value="1"/>
</dbReference>
<sequence length="257" mass="26363">MSTAQEIDEATPISAGKKYAAECLGTFLLVFMAVGTAVFAGDEVGNLGVALAFGFSLLFLVYAIGPISGCHVNPAVTAGFLAIGRVGIVEAVGYWIAQFVGGLVAGLSLFAIAQSLPAYDRAADGLGANGWGAHSPSAIEGPLGGVLEHGYGIGATMAIEIVLTAVLVFVVLSATDRISEIPQAGLAIGITLATIHLVAIPIDNTSVNPARSLAVAFYQDGALGQVWLFIVFPLIGGLVGAFVYRALFGRFGDRIHV</sequence>
<dbReference type="GO" id="GO:0015250">
    <property type="term" value="F:water channel activity"/>
    <property type="evidence" value="ECO:0007669"/>
    <property type="project" value="TreeGrafter"/>
</dbReference>
<reference evidence="8 9" key="1">
    <citation type="submission" date="2018-07" db="EMBL/GenBank/DDBJ databases">
        <title>Genome sequence of Rhodococcus rhodnii ATCC 35071 from Rhodnius prolixus.</title>
        <authorList>
            <person name="Patel V."/>
            <person name="Vogel K.J."/>
        </authorList>
    </citation>
    <scope>NUCLEOTIDE SEQUENCE [LARGE SCALE GENOMIC DNA]</scope>
    <source>
        <strain evidence="8 9">ATCC 35071</strain>
    </source>
</reference>
<name>A0A6P2CKB3_9NOCA</name>
<organism evidence="8 9">
    <name type="scientific">Rhodococcus rhodnii</name>
    <dbReference type="NCBI Taxonomy" id="38312"/>
    <lineage>
        <taxon>Bacteria</taxon>
        <taxon>Bacillati</taxon>
        <taxon>Actinomycetota</taxon>
        <taxon>Actinomycetes</taxon>
        <taxon>Mycobacteriales</taxon>
        <taxon>Nocardiaceae</taxon>
        <taxon>Rhodococcus</taxon>
    </lineage>
</organism>
<evidence type="ECO:0000256" key="6">
    <source>
        <dbReference type="RuleBase" id="RU000477"/>
    </source>
</evidence>